<evidence type="ECO:0000256" key="10">
    <source>
        <dbReference type="ARBA" id="ARBA00040696"/>
    </source>
</evidence>
<reference evidence="16 17" key="1">
    <citation type="submission" date="2019-06" db="EMBL/GenBank/DDBJ databases">
        <title>Draft genomes of female and male turbot (Scophthalmus maximus).</title>
        <authorList>
            <person name="Xu H."/>
            <person name="Xu X.-W."/>
            <person name="Shao C."/>
            <person name="Chen S."/>
        </authorList>
    </citation>
    <scope>NUCLEOTIDE SEQUENCE [LARGE SCALE GENOMIC DNA]</scope>
    <source>
        <strain evidence="16">Ysfricsl-2016a</strain>
        <tissue evidence="16">Blood</tissue>
    </source>
</reference>
<evidence type="ECO:0000256" key="7">
    <source>
        <dbReference type="ARBA" id="ARBA00023098"/>
    </source>
</evidence>
<dbReference type="SUPFAM" id="SSF53474">
    <property type="entry name" value="alpha/beta-Hydrolases"/>
    <property type="match status" value="1"/>
</dbReference>
<evidence type="ECO:0000256" key="3">
    <source>
        <dbReference type="ARBA" id="ARBA00022525"/>
    </source>
</evidence>
<evidence type="ECO:0000256" key="5">
    <source>
        <dbReference type="ARBA" id="ARBA00022801"/>
    </source>
</evidence>
<comment type="catalytic activity">
    <reaction evidence="12">
        <text>1,2-di-(9Z)-octadecenoyl-sn-glycero-3-phospho-L-serine + H2O = 2-(9Z-octadecenoyl)-sn-glycero-3-phospho-L-serine + (9Z)-octadecenoate + H(+)</text>
        <dbReference type="Rhea" id="RHEA:40491"/>
        <dbReference type="ChEBI" id="CHEBI:15377"/>
        <dbReference type="ChEBI" id="CHEBI:15378"/>
        <dbReference type="ChEBI" id="CHEBI:30823"/>
        <dbReference type="ChEBI" id="CHEBI:74905"/>
        <dbReference type="ChEBI" id="CHEBI:77342"/>
    </reaction>
    <physiologicalReaction direction="left-to-right" evidence="12">
        <dbReference type="Rhea" id="RHEA:40492"/>
    </physiologicalReaction>
</comment>
<comment type="subcellular location">
    <subcellularLocation>
        <location evidence="1">Secreted</location>
    </subcellularLocation>
</comment>
<dbReference type="PANTHER" id="PTHR11610">
    <property type="entry name" value="LIPASE"/>
    <property type="match status" value="1"/>
</dbReference>
<evidence type="ECO:0000256" key="13">
    <source>
        <dbReference type="ARBA" id="ARBA00048700"/>
    </source>
</evidence>
<feature type="domain" description="Lipase" evidence="15">
    <location>
        <begin position="14"/>
        <end position="109"/>
    </location>
</feature>
<dbReference type="InterPro" id="IPR013818">
    <property type="entry name" value="Lipase"/>
</dbReference>
<protein>
    <recommendedName>
        <fullName evidence="10">Phospholipase A1 member A</fullName>
    </recommendedName>
</protein>
<evidence type="ECO:0000256" key="6">
    <source>
        <dbReference type="ARBA" id="ARBA00022963"/>
    </source>
</evidence>
<accession>A0A6A4S5K0</accession>
<name>A0A6A4S5K0_SCOMX</name>
<evidence type="ECO:0000259" key="15">
    <source>
        <dbReference type="Pfam" id="PF00151"/>
    </source>
</evidence>
<evidence type="ECO:0000256" key="4">
    <source>
        <dbReference type="ARBA" id="ARBA00022729"/>
    </source>
</evidence>
<dbReference type="GO" id="GO:0008970">
    <property type="term" value="F:phospholipase A1 activity"/>
    <property type="evidence" value="ECO:0007669"/>
    <property type="project" value="TreeGrafter"/>
</dbReference>
<evidence type="ECO:0000256" key="12">
    <source>
        <dbReference type="ARBA" id="ARBA00048646"/>
    </source>
</evidence>
<dbReference type="PANTHER" id="PTHR11610:SF111">
    <property type="entry name" value="PHOSPHOLIPASE A1 MEMBER A"/>
    <property type="match status" value="1"/>
</dbReference>
<keyword evidence="4" id="KW-0732">Signal</keyword>
<evidence type="ECO:0000256" key="1">
    <source>
        <dbReference type="ARBA" id="ARBA00004613"/>
    </source>
</evidence>
<evidence type="ECO:0000256" key="9">
    <source>
        <dbReference type="ARBA" id="ARBA00023180"/>
    </source>
</evidence>
<evidence type="ECO:0000256" key="8">
    <source>
        <dbReference type="ARBA" id="ARBA00023157"/>
    </source>
</evidence>
<comment type="similarity">
    <text evidence="2 14">Belongs to the AB hydrolase superfamily. Lipase family.</text>
</comment>
<sequence length="206" mass="23074">MFATVLTRFCESASDFGISIPVGHVDFYLNGGKDQAGCARSRFPSILIYFPVYGYVICDHMRALHVYLSALNGSCPLRGVPCPNYEDFLTGQCVDCDVFKGTCPTIGDNTPRREILQCVFFKTSCCSSRSARHILLELEVSPLDKSAEVEVTLRTENLGTEQRLRLWVPTSHTAYHSVTIQPRLHIYNAINTSPLKQFSSIRLTEN</sequence>
<dbReference type="EMBL" id="VEVO01000019">
    <property type="protein sequence ID" value="KAF0026810.1"/>
    <property type="molecule type" value="Genomic_DNA"/>
</dbReference>
<dbReference type="AlphaFoldDB" id="A0A6A4S5K0"/>
<dbReference type="InterPro" id="IPR029058">
    <property type="entry name" value="AB_hydrolase_fold"/>
</dbReference>
<evidence type="ECO:0000256" key="14">
    <source>
        <dbReference type="RuleBase" id="RU004262"/>
    </source>
</evidence>
<keyword evidence="6" id="KW-0442">Lipid degradation</keyword>
<dbReference type="Pfam" id="PF00151">
    <property type="entry name" value="Lipase"/>
    <property type="match status" value="1"/>
</dbReference>
<proteinExistence type="inferred from homology"/>
<evidence type="ECO:0000313" key="17">
    <source>
        <dbReference type="Proteomes" id="UP000438429"/>
    </source>
</evidence>
<dbReference type="Proteomes" id="UP000438429">
    <property type="component" value="Unassembled WGS sequence"/>
</dbReference>
<dbReference type="GO" id="GO:0005615">
    <property type="term" value="C:extracellular space"/>
    <property type="evidence" value="ECO:0007669"/>
    <property type="project" value="TreeGrafter"/>
</dbReference>
<organism evidence="16 17">
    <name type="scientific">Scophthalmus maximus</name>
    <name type="common">Turbot</name>
    <name type="synonym">Psetta maxima</name>
    <dbReference type="NCBI Taxonomy" id="52904"/>
    <lineage>
        <taxon>Eukaryota</taxon>
        <taxon>Metazoa</taxon>
        <taxon>Chordata</taxon>
        <taxon>Craniata</taxon>
        <taxon>Vertebrata</taxon>
        <taxon>Euteleostomi</taxon>
        <taxon>Actinopterygii</taxon>
        <taxon>Neopterygii</taxon>
        <taxon>Teleostei</taxon>
        <taxon>Neoteleostei</taxon>
        <taxon>Acanthomorphata</taxon>
        <taxon>Carangaria</taxon>
        <taxon>Pleuronectiformes</taxon>
        <taxon>Pleuronectoidei</taxon>
        <taxon>Scophthalmidae</taxon>
        <taxon>Scophthalmus</taxon>
    </lineage>
</organism>
<evidence type="ECO:0000256" key="11">
    <source>
        <dbReference type="ARBA" id="ARBA00048284"/>
    </source>
</evidence>
<keyword evidence="5" id="KW-0378">Hydrolase</keyword>
<evidence type="ECO:0000256" key="2">
    <source>
        <dbReference type="ARBA" id="ARBA00010701"/>
    </source>
</evidence>
<evidence type="ECO:0000313" key="16">
    <source>
        <dbReference type="EMBL" id="KAF0026810.1"/>
    </source>
</evidence>
<keyword evidence="3" id="KW-0964">Secreted</keyword>
<comment type="catalytic activity">
    <reaction evidence="13">
        <text>1-hexadecanoyl-2-(5Z,8Z,11Z,14Z-eicosatetraenoyl)-sn-glycero-3-phospho-L-serine + H2O = 2-(5Z,8Z,11Z,14Z)-eicosatetraenoyl-sn-glycero-3-phospho-L-serine + hexadecanoate + H(+)</text>
        <dbReference type="Rhea" id="RHEA:41187"/>
        <dbReference type="ChEBI" id="CHEBI:7896"/>
        <dbReference type="ChEBI" id="CHEBI:15377"/>
        <dbReference type="ChEBI" id="CHEBI:15378"/>
        <dbReference type="ChEBI" id="CHEBI:75032"/>
        <dbReference type="ChEBI" id="CHEBI:77830"/>
    </reaction>
    <physiologicalReaction direction="left-to-right" evidence="13">
        <dbReference type="Rhea" id="RHEA:41188"/>
    </physiologicalReaction>
</comment>
<keyword evidence="8" id="KW-1015">Disulfide bond</keyword>
<gene>
    <name evidence="16" type="ORF">F2P81_021547</name>
</gene>
<dbReference type="GO" id="GO:0016042">
    <property type="term" value="P:lipid catabolic process"/>
    <property type="evidence" value="ECO:0007669"/>
    <property type="project" value="UniProtKB-KW"/>
</dbReference>
<dbReference type="Gene3D" id="3.40.50.1820">
    <property type="entry name" value="alpha/beta hydrolase"/>
    <property type="match status" value="1"/>
</dbReference>
<keyword evidence="9" id="KW-0325">Glycoprotein</keyword>
<comment type="catalytic activity">
    <reaction evidence="11">
        <text>1-(9Z-octadecenoyl)-sn-glycero-3-phospho-L-serine + H2O = sn-glycero-3-phospho-L-serine + (9Z)-octadecenoate + H(+)</text>
        <dbReference type="Rhea" id="RHEA:40499"/>
        <dbReference type="ChEBI" id="CHEBI:15377"/>
        <dbReference type="ChEBI" id="CHEBI:15378"/>
        <dbReference type="ChEBI" id="CHEBI:30823"/>
        <dbReference type="ChEBI" id="CHEBI:64765"/>
        <dbReference type="ChEBI" id="CHEBI:74617"/>
    </reaction>
    <physiologicalReaction direction="left-to-right" evidence="11">
        <dbReference type="Rhea" id="RHEA:40500"/>
    </physiologicalReaction>
</comment>
<keyword evidence="7" id="KW-0443">Lipid metabolism</keyword>
<comment type="caution">
    <text evidence="16">The sequence shown here is derived from an EMBL/GenBank/DDBJ whole genome shotgun (WGS) entry which is preliminary data.</text>
</comment>
<dbReference type="InterPro" id="IPR000734">
    <property type="entry name" value="TAG_lipase"/>
</dbReference>